<dbReference type="PANTHER" id="PTHR46038">
    <property type="entry name" value="EXPRESSED PROTEIN-RELATED"/>
    <property type="match status" value="1"/>
</dbReference>
<dbReference type="GeneID" id="17284830"/>
<accession>A0A0D3KUX4</accession>
<dbReference type="InterPro" id="IPR044821">
    <property type="entry name" value="At1g28695/At4g15970-like"/>
</dbReference>
<proteinExistence type="predicted"/>
<sequence>MAASRTAIAPAVTRTMKQANIAADDGIILTFLNAAILPLWEVGQICHARAMGLQQLLGRLVVICWDDASYDKCRHEQLQNCVRDEHLLDRALLAQGAGNFTSVETGYHDRGVRHKLYLRICWRRVELVSHALGLGIATTLADADVLFLSDPAKVYKRRYGEDDMQVTAWTDFRGTSFNRSCVQSTCRGNTYNGGIYHARPTQRTREMFERLVRGMVSSDGRDTMRKFEQVVFSDAIRTLRATFVNPAYIQGDSRSVMHYCRRSGLRMCTVCDKVAVHVSAAGNFLEKRDALERVAKAFAMGCLGMEASKREAVLQCAALHPSPQIVAPLRSRVKAASVLEEGVPGRASKSARLTRPGLRDVFHLVRPAPGPGGDLFHDLVNGPVTYVAQR</sequence>
<dbReference type="KEGG" id="ehx:EMIHUDRAFT_200068"/>
<feature type="domain" description="Nucleotide-diphospho-sugar transferase" evidence="1">
    <location>
        <begin position="56"/>
        <end position="282"/>
    </location>
</feature>
<dbReference type="Pfam" id="PF03407">
    <property type="entry name" value="Nucleotid_trans"/>
    <property type="match status" value="1"/>
</dbReference>
<reference evidence="2" key="2">
    <citation type="submission" date="2024-10" db="UniProtKB">
        <authorList>
            <consortium name="EnsemblProtists"/>
        </authorList>
    </citation>
    <scope>IDENTIFICATION</scope>
</reference>
<organism evidence="2 3">
    <name type="scientific">Emiliania huxleyi (strain CCMP1516)</name>
    <dbReference type="NCBI Taxonomy" id="280463"/>
    <lineage>
        <taxon>Eukaryota</taxon>
        <taxon>Haptista</taxon>
        <taxon>Haptophyta</taxon>
        <taxon>Prymnesiophyceae</taxon>
        <taxon>Isochrysidales</taxon>
        <taxon>Noelaerhabdaceae</taxon>
        <taxon>Emiliania</taxon>
    </lineage>
</organism>
<dbReference type="AlphaFoldDB" id="A0A0D3KUX4"/>
<dbReference type="PANTHER" id="PTHR46038:SF38">
    <property type="entry name" value="GLYCOSYLTRANSFERASE-RELATED"/>
    <property type="match status" value="1"/>
</dbReference>
<keyword evidence="3" id="KW-1185">Reference proteome</keyword>
<dbReference type="InterPro" id="IPR005069">
    <property type="entry name" value="Nucl-diP-sugar_transferase"/>
</dbReference>
<reference evidence="3" key="1">
    <citation type="journal article" date="2013" name="Nature">
        <title>Pan genome of the phytoplankton Emiliania underpins its global distribution.</title>
        <authorList>
            <person name="Read B.A."/>
            <person name="Kegel J."/>
            <person name="Klute M.J."/>
            <person name="Kuo A."/>
            <person name="Lefebvre S.C."/>
            <person name="Maumus F."/>
            <person name="Mayer C."/>
            <person name="Miller J."/>
            <person name="Monier A."/>
            <person name="Salamov A."/>
            <person name="Young J."/>
            <person name="Aguilar M."/>
            <person name="Claverie J.M."/>
            <person name="Frickenhaus S."/>
            <person name="Gonzalez K."/>
            <person name="Herman E.K."/>
            <person name="Lin Y.C."/>
            <person name="Napier J."/>
            <person name="Ogata H."/>
            <person name="Sarno A.F."/>
            <person name="Shmutz J."/>
            <person name="Schroeder D."/>
            <person name="de Vargas C."/>
            <person name="Verret F."/>
            <person name="von Dassow P."/>
            <person name="Valentin K."/>
            <person name="Van de Peer Y."/>
            <person name="Wheeler G."/>
            <person name="Dacks J.B."/>
            <person name="Delwiche C.F."/>
            <person name="Dyhrman S.T."/>
            <person name="Glockner G."/>
            <person name="John U."/>
            <person name="Richards T."/>
            <person name="Worden A.Z."/>
            <person name="Zhang X."/>
            <person name="Grigoriev I.V."/>
            <person name="Allen A.E."/>
            <person name="Bidle K."/>
            <person name="Borodovsky M."/>
            <person name="Bowler C."/>
            <person name="Brownlee C."/>
            <person name="Cock J.M."/>
            <person name="Elias M."/>
            <person name="Gladyshev V.N."/>
            <person name="Groth M."/>
            <person name="Guda C."/>
            <person name="Hadaegh A."/>
            <person name="Iglesias-Rodriguez M.D."/>
            <person name="Jenkins J."/>
            <person name="Jones B.M."/>
            <person name="Lawson T."/>
            <person name="Leese F."/>
            <person name="Lindquist E."/>
            <person name="Lobanov A."/>
            <person name="Lomsadze A."/>
            <person name="Malik S.B."/>
            <person name="Marsh M.E."/>
            <person name="Mackinder L."/>
            <person name="Mock T."/>
            <person name="Mueller-Roeber B."/>
            <person name="Pagarete A."/>
            <person name="Parker M."/>
            <person name="Probert I."/>
            <person name="Quesneville H."/>
            <person name="Raines C."/>
            <person name="Rensing S.A."/>
            <person name="Riano-Pachon D.M."/>
            <person name="Richier S."/>
            <person name="Rokitta S."/>
            <person name="Shiraiwa Y."/>
            <person name="Soanes D.M."/>
            <person name="van der Giezen M."/>
            <person name="Wahlund T.M."/>
            <person name="Williams B."/>
            <person name="Wilson W."/>
            <person name="Wolfe G."/>
            <person name="Wurch L.L."/>
        </authorList>
    </citation>
    <scope>NUCLEOTIDE SEQUENCE</scope>
</reference>
<evidence type="ECO:0000313" key="2">
    <source>
        <dbReference type="EnsemblProtists" id="EOD39559"/>
    </source>
</evidence>
<evidence type="ECO:0000313" key="3">
    <source>
        <dbReference type="Proteomes" id="UP000013827"/>
    </source>
</evidence>
<dbReference type="RefSeq" id="XP_005791988.1">
    <property type="nucleotide sequence ID" value="XM_005791931.1"/>
</dbReference>
<dbReference type="PaxDb" id="2903-EOD39559"/>
<dbReference type="EnsemblProtists" id="EOD39559">
    <property type="protein sequence ID" value="EOD39559"/>
    <property type="gene ID" value="EMIHUDRAFT_200068"/>
</dbReference>
<dbReference type="Proteomes" id="UP000013827">
    <property type="component" value="Unassembled WGS sequence"/>
</dbReference>
<dbReference type="HOGENOM" id="CLU_708690_0_0_1"/>
<protein>
    <recommendedName>
        <fullName evidence="1">Nucleotide-diphospho-sugar transferase domain-containing protein</fullName>
    </recommendedName>
</protein>
<evidence type="ECO:0000259" key="1">
    <source>
        <dbReference type="Pfam" id="PF03407"/>
    </source>
</evidence>
<name>A0A0D3KUX4_EMIH1</name>